<dbReference type="EMBL" id="PKMF04001536">
    <property type="protein sequence ID" value="KAK7812293.1"/>
    <property type="molecule type" value="Genomic_DNA"/>
</dbReference>
<sequence>MRRRHFAEEGCRFHEMQPYHTSLLERRRFPFRHRR</sequence>
<reference evidence="1 2" key="1">
    <citation type="journal article" date="2018" name="Sci. Data">
        <title>The draft genome sequence of cork oak.</title>
        <authorList>
            <person name="Ramos A.M."/>
            <person name="Usie A."/>
            <person name="Barbosa P."/>
            <person name="Barros P.M."/>
            <person name="Capote T."/>
            <person name="Chaves I."/>
            <person name="Simoes F."/>
            <person name="Abreu I."/>
            <person name="Carrasquinho I."/>
            <person name="Faro C."/>
            <person name="Guimaraes J.B."/>
            <person name="Mendonca D."/>
            <person name="Nobrega F."/>
            <person name="Rodrigues L."/>
            <person name="Saibo N.J.M."/>
            <person name="Varela M.C."/>
            <person name="Egas C."/>
            <person name="Matos J."/>
            <person name="Miguel C.M."/>
            <person name="Oliveira M.M."/>
            <person name="Ricardo C.P."/>
            <person name="Goncalves S."/>
        </authorList>
    </citation>
    <scope>NUCLEOTIDE SEQUENCE [LARGE SCALE GENOMIC DNA]</scope>
    <source>
        <strain evidence="2">cv. HL8</strain>
    </source>
</reference>
<protein>
    <submittedName>
        <fullName evidence="1">Uncharacterized protein</fullName>
    </submittedName>
</protein>
<gene>
    <name evidence="1" type="ORF">CFP56_008205</name>
</gene>
<organism evidence="1 2">
    <name type="scientific">Quercus suber</name>
    <name type="common">Cork oak</name>
    <dbReference type="NCBI Taxonomy" id="58331"/>
    <lineage>
        <taxon>Eukaryota</taxon>
        <taxon>Viridiplantae</taxon>
        <taxon>Streptophyta</taxon>
        <taxon>Embryophyta</taxon>
        <taxon>Tracheophyta</taxon>
        <taxon>Spermatophyta</taxon>
        <taxon>Magnoliopsida</taxon>
        <taxon>eudicotyledons</taxon>
        <taxon>Gunneridae</taxon>
        <taxon>Pentapetalae</taxon>
        <taxon>rosids</taxon>
        <taxon>fabids</taxon>
        <taxon>Fagales</taxon>
        <taxon>Fagaceae</taxon>
        <taxon>Quercus</taxon>
    </lineage>
</organism>
<dbReference type="Proteomes" id="UP000237347">
    <property type="component" value="Unassembled WGS sequence"/>
</dbReference>
<accession>A0AAW0IDS8</accession>
<evidence type="ECO:0000313" key="2">
    <source>
        <dbReference type="Proteomes" id="UP000237347"/>
    </source>
</evidence>
<name>A0AAW0IDS8_QUESU</name>
<evidence type="ECO:0000313" key="1">
    <source>
        <dbReference type="EMBL" id="KAK7812293.1"/>
    </source>
</evidence>
<keyword evidence="2" id="KW-1185">Reference proteome</keyword>
<proteinExistence type="predicted"/>
<dbReference type="AlphaFoldDB" id="A0AAW0IDS8"/>
<comment type="caution">
    <text evidence="1">The sequence shown here is derived from an EMBL/GenBank/DDBJ whole genome shotgun (WGS) entry which is preliminary data.</text>
</comment>